<dbReference type="PANTHER" id="PTHR11347">
    <property type="entry name" value="CYCLIC NUCLEOTIDE PHOSPHODIESTERASE"/>
    <property type="match status" value="1"/>
</dbReference>
<evidence type="ECO:0000313" key="10">
    <source>
        <dbReference type="EMBL" id="CAI4018372.1"/>
    </source>
</evidence>
<feature type="binding site" evidence="5">
    <location>
        <position position="478"/>
    </location>
    <ligand>
        <name>AMP</name>
        <dbReference type="ChEBI" id="CHEBI:456215"/>
    </ligand>
</feature>
<evidence type="ECO:0000256" key="7">
    <source>
        <dbReference type="RuleBase" id="RU363067"/>
    </source>
</evidence>
<feature type="binding site" evidence="6">
    <location>
        <position position="367"/>
    </location>
    <ligand>
        <name>Zn(2+)</name>
        <dbReference type="ChEBI" id="CHEBI:29105"/>
        <label>2</label>
    </ligand>
</feature>
<dbReference type="Gene3D" id="1.10.1300.10">
    <property type="entry name" value="3'5'-cyclic nucleotide phosphodiesterase, catalytic domain"/>
    <property type="match status" value="1"/>
</dbReference>
<feature type="binding site" evidence="6">
    <location>
        <position position="367"/>
    </location>
    <ligand>
        <name>Zn(2+)</name>
        <dbReference type="ChEBI" id="CHEBI:29105"/>
        <label>1</label>
    </ligand>
</feature>
<dbReference type="GO" id="GO:0007165">
    <property type="term" value="P:signal transduction"/>
    <property type="evidence" value="ECO:0007669"/>
    <property type="project" value="InterPro"/>
</dbReference>
<dbReference type="InterPro" id="IPR003018">
    <property type="entry name" value="GAF"/>
</dbReference>
<dbReference type="Gene3D" id="3.30.450.40">
    <property type="match status" value="1"/>
</dbReference>
<dbReference type="SUPFAM" id="SSF109604">
    <property type="entry name" value="HD-domain/PDEase-like"/>
    <property type="match status" value="1"/>
</dbReference>
<dbReference type="EMBL" id="CAMXCT020006690">
    <property type="protein sequence ID" value="CAL1171747.1"/>
    <property type="molecule type" value="Genomic_DNA"/>
</dbReference>
<dbReference type="SMART" id="SM00065">
    <property type="entry name" value="GAF"/>
    <property type="match status" value="1"/>
</dbReference>
<dbReference type="PRINTS" id="PR00387">
    <property type="entry name" value="PDIESTERASE1"/>
</dbReference>
<feature type="compositionally biased region" description="Basic and acidic residues" evidence="8">
    <location>
        <begin position="13"/>
        <end position="22"/>
    </location>
</feature>
<dbReference type="GO" id="GO:0004114">
    <property type="term" value="F:3',5'-cyclic-nucleotide phosphodiesterase activity"/>
    <property type="evidence" value="ECO:0007669"/>
    <property type="project" value="InterPro"/>
</dbReference>
<keyword evidence="1" id="KW-0140">cGMP</keyword>
<organism evidence="10">
    <name type="scientific">Cladocopium goreaui</name>
    <dbReference type="NCBI Taxonomy" id="2562237"/>
    <lineage>
        <taxon>Eukaryota</taxon>
        <taxon>Sar</taxon>
        <taxon>Alveolata</taxon>
        <taxon>Dinophyceae</taxon>
        <taxon>Suessiales</taxon>
        <taxon>Symbiodiniaceae</taxon>
        <taxon>Cladocopium</taxon>
    </lineage>
</organism>
<protein>
    <recommendedName>
        <fullName evidence="7">Phosphodiesterase</fullName>
        <ecNumber evidence="7">3.1.4.-</ecNumber>
    </recommendedName>
</protein>
<comment type="similarity">
    <text evidence="7">Belongs to the cyclic nucleotide phosphodiesterase family.</text>
</comment>
<dbReference type="PROSITE" id="PS00126">
    <property type="entry name" value="PDEASE_I_1"/>
    <property type="match status" value="1"/>
</dbReference>
<evidence type="ECO:0000256" key="8">
    <source>
        <dbReference type="SAM" id="MobiDB-lite"/>
    </source>
</evidence>
<dbReference type="InterPro" id="IPR023088">
    <property type="entry name" value="PDEase"/>
</dbReference>
<dbReference type="SUPFAM" id="SSF55781">
    <property type="entry name" value="GAF domain-like"/>
    <property type="match status" value="1"/>
</dbReference>
<feature type="compositionally biased region" description="Low complexity" evidence="8">
    <location>
        <begin position="608"/>
        <end position="617"/>
    </location>
</feature>
<feature type="binding site" evidence="6">
    <location>
        <position position="366"/>
    </location>
    <ligand>
        <name>Zn(2+)</name>
        <dbReference type="ChEBI" id="CHEBI:29105"/>
        <label>1</label>
    </ligand>
</feature>
<reference evidence="10" key="1">
    <citation type="submission" date="2022-10" db="EMBL/GenBank/DDBJ databases">
        <authorList>
            <person name="Chen Y."/>
            <person name="Dougan E. K."/>
            <person name="Chan C."/>
            <person name="Rhodes N."/>
            <person name="Thang M."/>
        </authorList>
    </citation>
    <scope>NUCLEOTIDE SEQUENCE</scope>
</reference>
<comment type="cofactor">
    <cofactor evidence="7">
        <name>a divalent metal cation</name>
        <dbReference type="ChEBI" id="CHEBI:60240"/>
    </cofactor>
    <text evidence="7">Binds 2 divalent metal cations per subunit. Site 1 may preferentially bind zinc ions, while site 2 has a preference for magnesium and/or manganese ions.</text>
</comment>
<reference evidence="11" key="2">
    <citation type="submission" date="2024-04" db="EMBL/GenBank/DDBJ databases">
        <authorList>
            <person name="Chen Y."/>
            <person name="Shah S."/>
            <person name="Dougan E. K."/>
            <person name="Thang M."/>
            <person name="Chan C."/>
        </authorList>
    </citation>
    <scope>NUCLEOTIDE SEQUENCE [LARGE SCALE GENOMIC DNA]</scope>
</reference>
<evidence type="ECO:0000256" key="4">
    <source>
        <dbReference type="PIRSR" id="PIRSR623088-1"/>
    </source>
</evidence>
<keyword evidence="2 6" id="KW-0479">Metal-binding</keyword>
<feature type="binding site" evidence="5">
    <location>
        <position position="367"/>
    </location>
    <ligand>
        <name>AMP</name>
        <dbReference type="ChEBI" id="CHEBI:456215"/>
    </ligand>
</feature>
<dbReference type="CDD" id="cd00077">
    <property type="entry name" value="HDc"/>
    <property type="match status" value="1"/>
</dbReference>
<feature type="binding site" evidence="5">
    <location>
        <position position="532"/>
    </location>
    <ligand>
        <name>AMP</name>
        <dbReference type="ChEBI" id="CHEBI:456215"/>
    </ligand>
</feature>
<feature type="region of interest" description="Disordered" evidence="8">
    <location>
        <begin position="592"/>
        <end position="617"/>
    </location>
</feature>
<dbReference type="Pfam" id="PF00233">
    <property type="entry name" value="PDEase_I"/>
    <property type="match status" value="1"/>
</dbReference>
<dbReference type="EC" id="3.1.4.-" evidence="7"/>
<name>A0A9P1GNZ4_9DINO</name>
<dbReference type="InterPro" id="IPR003607">
    <property type="entry name" value="HD/PDEase_dom"/>
</dbReference>
<comment type="caution">
    <text evidence="10">The sequence shown here is derived from an EMBL/GenBank/DDBJ whole genome shotgun (WGS) entry which is preliminary data.</text>
</comment>
<sequence>MGSGASGAGNARTESKEGHEPETGAAGVPGFGAFRNWLEWVQNSKKIMGFKPTVDFLNLCASPNTSLQTYLRAIIHEVMRTLDADRCSIFFVDDMRKEVWCVGSLDMEPFKLDWAKGIVGMVANEGQIVNLPDAHDHPAFDGEIEKKTGYRVKGLLSLPVKSTINLERTIGVIQVLNKRNGSGSFSEQDAVELQQIAMVIGDSFYRQRWKALETLFEKGDEQVSAVLNEHRERLVYSSNGPGMSTPPEILRSISRQPFLRAHSPLQVEDLMSLDFDVLTQTEDFLEELVPDILRHAGCIENCKIPEERLMTWSEAVHQGYRENPFHNWYHGFGVYQMCFHQLSLIDTFSGLTATEGFGLLVASLCHDIDHPGVTNGYLIRQQDDLALRYNDVSVLENHHASVACTILRAEKTNISSGLEKVEQGVFRKAIIKCILATDMAHHQGLCQKLIGCNSSEQFQSTVAEDSQFLMNVCVHAADLSAQVLKWETARKWEERICQEFTAQAKKETDMGITPEPFMQFKMEDMKLRGKLQRDFIDFVLRPLWEPYTQLEPQMQRCLTNLIKNRNLYELRRIYGSDQLDEMPDDMDLLLPNNPVVRPVHPKPPAGPAPASNGGTPR</sequence>
<evidence type="ECO:0000256" key="3">
    <source>
        <dbReference type="ARBA" id="ARBA00022801"/>
    </source>
</evidence>
<dbReference type="GO" id="GO:0046872">
    <property type="term" value="F:metal ion binding"/>
    <property type="evidence" value="ECO:0007669"/>
    <property type="project" value="UniProtKB-KW"/>
</dbReference>
<keyword evidence="3 7" id="KW-0378">Hydrolase</keyword>
<evidence type="ECO:0000256" key="2">
    <source>
        <dbReference type="ARBA" id="ARBA00022723"/>
    </source>
</evidence>
<dbReference type="AlphaFoldDB" id="A0A9P1GNZ4"/>
<dbReference type="PROSITE" id="PS51845">
    <property type="entry name" value="PDEASE_I_2"/>
    <property type="match status" value="1"/>
</dbReference>
<dbReference type="SMART" id="SM00471">
    <property type="entry name" value="HDc"/>
    <property type="match status" value="1"/>
</dbReference>
<dbReference type="EMBL" id="CAMXCT030006690">
    <property type="protein sequence ID" value="CAL4805684.1"/>
    <property type="molecule type" value="Genomic_DNA"/>
</dbReference>
<accession>A0A9P1GNZ4</accession>
<feature type="region of interest" description="Disordered" evidence="8">
    <location>
        <begin position="1"/>
        <end position="27"/>
    </location>
</feature>
<dbReference type="Pfam" id="PF01590">
    <property type="entry name" value="GAF"/>
    <property type="match status" value="1"/>
</dbReference>
<feature type="binding site" evidence="6">
    <location>
        <position position="478"/>
    </location>
    <ligand>
        <name>Zn(2+)</name>
        <dbReference type="ChEBI" id="CHEBI:29105"/>
        <label>1</label>
    </ligand>
</feature>
<gene>
    <name evidence="10" type="ORF">C1SCF055_LOCUS42945</name>
</gene>
<dbReference type="InterPro" id="IPR023174">
    <property type="entry name" value="PDEase_CS"/>
</dbReference>
<feature type="binding site" evidence="6">
    <location>
        <position position="330"/>
    </location>
    <ligand>
        <name>Zn(2+)</name>
        <dbReference type="ChEBI" id="CHEBI:29105"/>
        <label>1</label>
    </ligand>
</feature>
<dbReference type="Proteomes" id="UP001152797">
    <property type="component" value="Unassembled WGS sequence"/>
</dbReference>
<evidence type="ECO:0000256" key="1">
    <source>
        <dbReference type="ARBA" id="ARBA00022535"/>
    </source>
</evidence>
<keyword evidence="12" id="KW-1185">Reference proteome</keyword>
<evidence type="ECO:0000256" key="6">
    <source>
        <dbReference type="PIRSR" id="PIRSR623088-3"/>
    </source>
</evidence>
<feature type="active site" description="Proton donor" evidence="4">
    <location>
        <position position="326"/>
    </location>
</feature>
<evidence type="ECO:0000313" key="11">
    <source>
        <dbReference type="EMBL" id="CAL1171747.1"/>
    </source>
</evidence>
<dbReference type="InterPro" id="IPR002073">
    <property type="entry name" value="PDEase_catalytic_dom"/>
</dbReference>
<dbReference type="InterPro" id="IPR029016">
    <property type="entry name" value="GAF-like_dom_sf"/>
</dbReference>
<feature type="domain" description="PDEase" evidence="9">
    <location>
        <begin position="241"/>
        <end position="575"/>
    </location>
</feature>
<evidence type="ECO:0000256" key="5">
    <source>
        <dbReference type="PIRSR" id="PIRSR623088-2"/>
    </source>
</evidence>
<evidence type="ECO:0000313" key="12">
    <source>
        <dbReference type="Proteomes" id="UP001152797"/>
    </source>
</evidence>
<feature type="binding site" evidence="5">
    <location>
        <begin position="326"/>
        <end position="330"/>
    </location>
    <ligand>
        <name>AMP</name>
        <dbReference type="ChEBI" id="CHEBI:456215"/>
    </ligand>
</feature>
<dbReference type="InterPro" id="IPR036971">
    <property type="entry name" value="PDEase_catalytic_dom_sf"/>
</dbReference>
<dbReference type="OrthoDB" id="189220at2759"/>
<evidence type="ECO:0000259" key="9">
    <source>
        <dbReference type="PROSITE" id="PS51845"/>
    </source>
</evidence>
<dbReference type="EMBL" id="CAMXCT010006690">
    <property type="protein sequence ID" value="CAI4018372.1"/>
    <property type="molecule type" value="Genomic_DNA"/>
</dbReference>
<proteinExistence type="inferred from homology"/>